<accession>A0A5C7HZQ4</accession>
<comment type="caution">
    <text evidence="3">The sequence shown here is derived from an EMBL/GenBank/DDBJ whole genome shotgun (WGS) entry which is preliminary data.</text>
</comment>
<comment type="similarity">
    <text evidence="1">Belongs to the UDP-glycosyltransferase family.</text>
</comment>
<gene>
    <name evidence="3" type="ORF">EZV62_009621</name>
</gene>
<dbReference type="AlphaFoldDB" id="A0A5C7HZQ4"/>
<dbReference type="SUPFAM" id="SSF53756">
    <property type="entry name" value="UDP-Glycosyltransferase/glycogen phosphorylase"/>
    <property type="match status" value="1"/>
</dbReference>
<protein>
    <submittedName>
        <fullName evidence="3">Uncharacterized protein</fullName>
    </submittedName>
</protein>
<dbReference type="PANTHER" id="PTHR48048">
    <property type="entry name" value="GLYCOSYLTRANSFERASE"/>
    <property type="match status" value="1"/>
</dbReference>
<evidence type="ECO:0000256" key="2">
    <source>
        <dbReference type="ARBA" id="ARBA00022676"/>
    </source>
</evidence>
<proteinExistence type="inferred from homology"/>
<evidence type="ECO:0000313" key="4">
    <source>
        <dbReference type="Proteomes" id="UP000323000"/>
    </source>
</evidence>
<name>A0A5C7HZQ4_9ROSI</name>
<evidence type="ECO:0000256" key="1">
    <source>
        <dbReference type="ARBA" id="ARBA00009995"/>
    </source>
</evidence>
<dbReference type="EMBL" id="VAHF01000004">
    <property type="protein sequence ID" value="TXG62627.1"/>
    <property type="molecule type" value="Genomic_DNA"/>
</dbReference>
<keyword evidence="4" id="KW-1185">Reference proteome</keyword>
<dbReference type="PANTHER" id="PTHR48048:SF30">
    <property type="entry name" value="GLYCOSYLTRANSFERASE"/>
    <property type="match status" value="1"/>
</dbReference>
<dbReference type="Proteomes" id="UP000323000">
    <property type="component" value="Chromosome 4"/>
</dbReference>
<keyword evidence="2" id="KW-0328">Glycosyltransferase</keyword>
<dbReference type="GO" id="GO:0035251">
    <property type="term" value="F:UDP-glucosyltransferase activity"/>
    <property type="evidence" value="ECO:0007669"/>
    <property type="project" value="InterPro"/>
</dbReference>
<dbReference type="OrthoDB" id="5835829at2759"/>
<dbReference type="InterPro" id="IPR050481">
    <property type="entry name" value="UDP-glycosyltransf_plant"/>
</dbReference>
<dbReference type="Gene3D" id="3.40.50.2000">
    <property type="entry name" value="Glycogen Phosphorylase B"/>
    <property type="match status" value="1"/>
</dbReference>
<organism evidence="3 4">
    <name type="scientific">Acer yangbiense</name>
    <dbReference type="NCBI Taxonomy" id="1000413"/>
    <lineage>
        <taxon>Eukaryota</taxon>
        <taxon>Viridiplantae</taxon>
        <taxon>Streptophyta</taxon>
        <taxon>Embryophyta</taxon>
        <taxon>Tracheophyta</taxon>
        <taxon>Spermatophyta</taxon>
        <taxon>Magnoliopsida</taxon>
        <taxon>eudicotyledons</taxon>
        <taxon>Gunneridae</taxon>
        <taxon>Pentapetalae</taxon>
        <taxon>rosids</taxon>
        <taxon>malvids</taxon>
        <taxon>Sapindales</taxon>
        <taxon>Sapindaceae</taxon>
        <taxon>Hippocastanoideae</taxon>
        <taxon>Acereae</taxon>
        <taxon>Acer</taxon>
    </lineage>
</organism>
<sequence>MILEGGLAHLRDAVSGCDSRNQECFGKEGMAYRPGMAMCLCNRNFKDKAWRGKQSSIDEHECLEWLSSKKPDSVVYICFGTLAEFSSAQLMEIALGIEASGQEFIWVVRKNKKDEDGNED</sequence>
<evidence type="ECO:0000313" key="3">
    <source>
        <dbReference type="EMBL" id="TXG62627.1"/>
    </source>
</evidence>
<reference evidence="4" key="1">
    <citation type="journal article" date="2019" name="Gigascience">
        <title>De novo genome assembly of the endangered Acer yangbiense, a plant species with extremely small populations endemic to Yunnan Province, China.</title>
        <authorList>
            <person name="Yang J."/>
            <person name="Wariss H.M."/>
            <person name="Tao L."/>
            <person name="Zhang R."/>
            <person name="Yun Q."/>
            <person name="Hollingsworth P."/>
            <person name="Dao Z."/>
            <person name="Luo G."/>
            <person name="Guo H."/>
            <person name="Ma Y."/>
            <person name="Sun W."/>
        </authorList>
    </citation>
    <scope>NUCLEOTIDE SEQUENCE [LARGE SCALE GENOMIC DNA]</scope>
    <source>
        <strain evidence="4">cv. Malutang</strain>
    </source>
</reference>
<keyword evidence="2" id="KW-0808">Transferase</keyword>